<proteinExistence type="inferred from homology"/>
<gene>
    <name evidence="6" type="ORF">N801_19150</name>
</gene>
<comment type="similarity">
    <text evidence="1">Belongs to the SMC family. SbcC subfamily.</text>
</comment>
<dbReference type="PANTHER" id="PTHR32114:SF2">
    <property type="entry name" value="ABC TRANSPORTER ABCH.3"/>
    <property type="match status" value="1"/>
</dbReference>
<dbReference type="STRING" id="1385519.N801_19150"/>
<feature type="non-terminal residue" evidence="6">
    <location>
        <position position="352"/>
    </location>
</feature>
<evidence type="ECO:0000259" key="5">
    <source>
        <dbReference type="Pfam" id="PF13476"/>
    </source>
</evidence>
<dbReference type="Gene3D" id="3.40.50.300">
    <property type="entry name" value="P-loop containing nucleotide triphosphate hydrolases"/>
    <property type="match status" value="1"/>
</dbReference>
<evidence type="ECO:0000313" key="7">
    <source>
        <dbReference type="Proteomes" id="UP000030013"/>
    </source>
</evidence>
<dbReference type="RefSeq" id="WP_156996869.1">
    <property type="nucleotide sequence ID" value="NZ_AVPL01000074.1"/>
</dbReference>
<dbReference type="OrthoDB" id="9795626at2"/>
<dbReference type="PANTHER" id="PTHR32114">
    <property type="entry name" value="ABC TRANSPORTER ABCH.3"/>
    <property type="match status" value="1"/>
</dbReference>
<dbReference type="Proteomes" id="UP000030013">
    <property type="component" value="Unassembled WGS sequence"/>
</dbReference>
<feature type="domain" description="Rad50/SbcC-type AAA" evidence="5">
    <location>
        <begin position="10"/>
        <end position="184"/>
    </location>
</feature>
<protein>
    <recommendedName>
        <fullName evidence="3">Nuclease SbcCD subunit C</fullName>
    </recommendedName>
</protein>
<dbReference type="InterPro" id="IPR038729">
    <property type="entry name" value="Rad50/SbcC_AAA"/>
</dbReference>
<dbReference type="GO" id="GO:0006302">
    <property type="term" value="P:double-strand break repair"/>
    <property type="evidence" value="ECO:0007669"/>
    <property type="project" value="InterPro"/>
</dbReference>
<dbReference type="Pfam" id="PF13476">
    <property type="entry name" value="AAA_23"/>
    <property type="match status" value="1"/>
</dbReference>
<organism evidence="6 7">
    <name type="scientific">Knoellia aerolata DSM 18566</name>
    <dbReference type="NCBI Taxonomy" id="1385519"/>
    <lineage>
        <taxon>Bacteria</taxon>
        <taxon>Bacillati</taxon>
        <taxon>Actinomycetota</taxon>
        <taxon>Actinomycetes</taxon>
        <taxon>Micrococcales</taxon>
        <taxon>Intrasporangiaceae</taxon>
        <taxon>Knoellia</taxon>
    </lineage>
</organism>
<feature type="region of interest" description="Disordered" evidence="4">
    <location>
        <begin position="237"/>
        <end position="285"/>
    </location>
</feature>
<comment type="subunit">
    <text evidence="2">Heterodimer of SbcC and SbcD.</text>
</comment>
<evidence type="ECO:0000256" key="4">
    <source>
        <dbReference type="SAM" id="MobiDB-lite"/>
    </source>
</evidence>
<dbReference type="AlphaFoldDB" id="A0A0A0JST6"/>
<evidence type="ECO:0000313" key="6">
    <source>
        <dbReference type="EMBL" id="KGN39759.1"/>
    </source>
</evidence>
<dbReference type="InterPro" id="IPR027417">
    <property type="entry name" value="P-loop_NTPase"/>
</dbReference>
<accession>A0A0A0JST6</accession>
<keyword evidence="7" id="KW-1185">Reference proteome</keyword>
<dbReference type="eggNOG" id="COG0419">
    <property type="taxonomic scope" value="Bacteria"/>
</dbReference>
<evidence type="ECO:0000256" key="2">
    <source>
        <dbReference type="ARBA" id="ARBA00011322"/>
    </source>
</evidence>
<evidence type="ECO:0000256" key="1">
    <source>
        <dbReference type="ARBA" id="ARBA00006930"/>
    </source>
</evidence>
<dbReference type="GO" id="GO:0016887">
    <property type="term" value="F:ATP hydrolysis activity"/>
    <property type="evidence" value="ECO:0007669"/>
    <property type="project" value="InterPro"/>
</dbReference>
<reference evidence="6 7" key="1">
    <citation type="submission" date="2013-08" db="EMBL/GenBank/DDBJ databases">
        <title>The genome sequence of Knoellia aerolata.</title>
        <authorList>
            <person name="Zhu W."/>
            <person name="Wang G."/>
        </authorList>
    </citation>
    <scope>NUCLEOTIDE SEQUENCE [LARGE SCALE GENOMIC DNA]</scope>
    <source>
        <strain evidence="6 7">DSM 18566</strain>
    </source>
</reference>
<evidence type="ECO:0000256" key="3">
    <source>
        <dbReference type="ARBA" id="ARBA00013368"/>
    </source>
</evidence>
<dbReference type="EMBL" id="AVPL01000074">
    <property type="protein sequence ID" value="KGN39759.1"/>
    <property type="molecule type" value="Genomic_DNA"/>
</dbReference>
<comment type="caution">
    <text evidence="6">The sequence shown here is derived from an EMBL/GenBank/DDBJ whole genome shotgun (WGS) entry which is preliminary data.</text>
</comment>
<sequence length="352" mass="37214">MRIHRLAATAFGPFPDEVQVDFDTLSAAGLFLIHGPTGAGKTSLLDAICFALFADVPGLRDKRGIVSDHAAPTATPSVELEFTSGTRRFRLRRSPAHSRPKKRGTGTIEAPATVSLAEQRRGEWTVVSTRNDEAAEVIHDVIGMGKEQFARVAMLPQGEFAAFLTAKDDDRRNLLEKLFDISRFADVEEWLVEQRRASEAEVQSRRRGIDTGLARLADVVAASGLGSAADGTALARPEVGSGPAAEAVSGAGPDPLVAEPGSPAVHSGSPAVDPDSPDVDPHSPQGIRTRLHDLGEALDAHLSEAMVALDIAVAHERTAAAAAERGRALATLRERGRAARDSLAAVELAEGE</sequence>
<name>A0A0A0JST6_9MICO</name>
<dbReference type="SUPFAM" id="SSF52540">
    <property type="entry name" value="P-loop containing nucleoside triphosphate hydrolases"/>
    <property type="match status" value="1"/>
</dbReference>